<dbReference type="Proteomes" id="UP000694941">
    <property type="component" value="Unplaced"/>
</dbReference>
<dbReference type="GeneID" id="106460597"/>
<dbReference type="Gene3D" id="1.20.140.150">
    <property type="match status" value="1"/>
</dbReference>
<feature type="transmembrane region" description="Helical" evidence="5">
    <location>
        <begin position="106"/>
        <end position="130"/>
    </location>
</feature>
<evidence type="ECO:0000313" key="7">
    <source>
        <dbReference type="RefSeq" id="XP_022243052.1"/>
    </source>
</evidence>
<reference evidence="7" key="1">
    <citation type="submission" date="2025-08" db="UniProtKB">
        <authorList>
            <consortium name="RefSeq"/>
        </authorList>
    </citation>
    <scope>IDENTIFICATION</scope>
    <source>
        <tissue evidence="7">Muscle</tissue>
    </source>
</reference>
<dbReference type="InterPro" id="IPR004031">
    <property type="entry name" value="PMP22/EMP/MP20/Claudin"/>
</dbReference>
<evidence type="ECO:0000256" key="5">
    <source>
        <dbReference type="SAM" id="Phobius"/>
    </source>
</evidence>
<dbReference type="Pfam" id="PF13903">
    <property type="entry name" value="Claudin_2"/>
    <property type="match status" value="1"/>
</dbReference>
<keyword evidence="4 5" id="KW-0472">Membrane</keyword>
<keyword evidence="6" id="KW-1185">Reference proteome</keyword>
<evidence type="ECO:0000256" key="3">
    <source>
        <dbReference type="ARBA" id="ARBA00022989"/>
    </source>
</evidence>
<comment type="subcellular location">
    <subcellularLocation>
        <location evidence="1">Membrane</location>
        <topology evidence="1">Multi-pass membrane protein</topology>
    </subcellularLocation>
</comment>
<gene>
    <name evidence="7" type="primary">LOC106460597</name>
</gene>
<protein>
    <submittedName>
        <fullName evidence="7">Uncharacterized protein LOC106460597 isoform X2</fullName>
    </submittedName>
</protein>
<proteinExistence type="predicted"/>
<sequence>MVDSLWHQSPSRTLVLGCILTFIAAVLLIIAFACPYWMESDSETDRRFVRMGLWSVCFNNYKHLPYSYDRKFDGCHWIYGYEYEDIRDWLQPVFAIVMRVLMKLEVFLLASSAVLCVLTALPLFLAVAVFGGLCYDRSWLPGTSFNYISWAYALGVISIFFHILSSACLFSEAGKARERRRMGSNLVYNIPSRGIVMTNNSPPSRRTN</sequence>
<evidence type="ECO:0000256" key="2">
    <source>
        <dbReference type="ARBA" id="ARBA00022692"/>
    </source>
</evidence>
<dbReference type="PANTHER" id="PTHR21284:SF12">
    <property type="entry name" value="EG:80H7.2 PROTEIN"/>
    <property type="match status" value="1"/>
</dbReference>
<dbReference type="RefSeq" id="XP_022243052.1">
    <property type="nucleotide sequence ID" value="XM_022387344.1"/>
</dbReference>
<accession>A0ABM1SHE7</accession>
<name>A0ABM1SHE7_LIMPO</name>
<feature type="transmembrane region" description="Helical" evidence="5">
    <location>
        <begin position="150"/>
        <end position="171"/>
    </location>
</feature>
<keyword evidence="2 5" id="KW-0812">Transmembrane</keyword>
<dbReference type="PANTHER" id="PTHR21284">
    <property type="entry name" value="EG:80H7.2 PROTEIN"/>
    <property type="match status" value="1"/>
</dbReference>
<organism evidence="6 7">
    <name type="scientific">Limulus polyphemus</name>
    <name type="common">Atlantic horseshoe crab</name>
    <dbReference type="NCBI Taxonomy" id="6850"/>
    <lineage>
        <taxon>Eukaryota</taxon>
        <taxon>Metazoa</taxon>
        <taxon>Ecdysozoa</taxon>
        <taxon>Arthropoda</taxon>
        <taxon>Chelicerata</taxon>
        <taxon>Merostomata</taxon>
        <taxon>Xiphosura</taxon>
        <taxon>Limulidae</taxon>
        <taxon>Limulus</taxon>
    </lineage>
</organism>
<feature type="transmembrane region" description="Helical" evidence="5">
    <location>
        <begin position="14"/>
        <end position="38"/>
    </location>
</feature>
<evidence type="ECO:0000256" key="4">
    <source>
        <dbReference type="ARBA" id="ARBA00023136"/>
    </source>
</evidence>
<evidence type="ECO:0000313" key="6">
    <source>
        <dbReference type="Proteomes" id="UP000694941"/>
    </source>
</evidence>
<keyword evidence="3 5" id="KW-1133">Transmembrane helix</keyword>
<evidence type="ECO:0000256" key="1">
    <source>
        <dbReference type="ARBA" id="ARBA00004141"/>
    </source>
</evidence>